<dbReference type="Pfam" id="PF07963">
    <property type="entry name" value="N_methyl"/>
    <property type="match status" value="1"/>
</dbReference>
<dbReference type="InterPro" id="IPR012902">
    <property type="entry name" value="N_methyl_site"/>
</dbReference>
<dbReference type="InterPro" id="IPR013362">
    <property type="entry name" value="Pilus_4_PilV"/>
</dbReference>
<dbReference type="EMBL" id="SACS01000001">
    <property type="protein sequence ID" value="RVU41771.1"/>
    <property type="molecule type" value="Genomic_DNA"/>
</dbReference>
<keyword evidence="3" id="KW-1185">Reference proteome</keyword>
<reference evidence="2 3" key="1">
    <citation type="submission" date="2019-01" db="EMBL/GenBank/DDBJ databases">
        <authorList>
            <person name="Chen W.-M."/>
        </authorList>
    </citation>
    <scope>NUCLEOTIDE SEQUENCE [LARGE SCALE GENOMIC DNA]</scope>
    <source>
        <strain evidence="2 3">KYPC3</strain>
    </source>
</reference>
<dbReference type="NCBIfam" id="TIGR02523">
    <property type="entry name" value="type_IV_pilV"/>
    <property type="match status" value="1"/>
</dbReference>
<dbReference type="AlphaFoldDB" id="A0A437R4R4"/>
<dbReference type="PROSITE" id="PS00409">
    <property type="entry name" value="PROKAR_NTER_METHYL"/>
    <property type="match status" value="1"/>
</dbReference>
<keyword evidence="1" id="KW-0472">Membrane</keyword>
<keyword evidence="1" id="KW-0812">Transmembrane</keyword>
<organism evidence="2 3">
    <name type="scientific">Rheinheimera riviphila</name>
    <dbReference type="NCBI Taxonomy" id="1834037"/>
    <lineage>
        <taxon>Bacteria</taxon>
        <taxon>Pseudomonadati</taxon>
        <taxon>Pseudomonadota</taxon>
        <taxon>Gammaproteobacteria</taxon>
        <taxon>Chromatiales</taxon>
        <taxon>Chromatiaceae</taxon>
        <taxon>Rheinheimera</taxon>
    </lineage>
</organism>
<feature type="transmembrane region" description="Helical" evidence="1">
    <location>
        <begin position="21"/>
        <end position="45"/>
    </location>
</feature>
<evidence type="ECO:0000313" key="3">
    <source>
        <dbReference type="Proteomes" id="UP000283077"/>
    </source>
</evidence>
<dbReference type="OrthoDB" id="8547299at2"/>
<name>A0A437R4R4_9GAMM</name>
<proteinExistence type="predicted"/>
<accession>A0A437R4R4</accession>
<keyword evidence="1" id="KW-1133">Transmembrane helix</keyword>
<evidence type="ECO:0000313" key="2">
    <source>
        <dbReference type="EMBL" id="RVU41771.1"/>
    </source>
</evidence>
<sequence>MMLNKRVNSTCHAGRGLQRQTGVSLLEVLIAVLVLSVGLLGIAGLQTANLRNTQSAHQRTVAVLLAASMAERIRANPVAAAAGAFALTKNCKALSAGGSIQSVEHANWMTEIRTSLGTADTSCGEVTYVVATRTYTVNVFWDDSRAIGGLANMNITHVVRI</sequence>
<evidence type="ECO:0000256" key="1">
    <source>
        <dbReference type="SAM" id="Phobius"/>
    </source>
</evidence>
<comment type="caution">
    <text evidence="2">The sequence shown here is derived from an EMBL/GenBank/DDBJ whole genome shotgun (WGS) entry which is preliminary data.</text>
</comment>
<dbReference type="Proteomes" id="UP000283077">
    <property type="component" value="Unassembled WGS sequence"/>
</dbReference>
<gene>
    <name evidence="2" type="primary">pilV</name>
    <name evidence="2" type="ORF">EOE67_00805</name>
</gene>
<protein>
    <submittedName>
        <fullName evidence="2">Type IV pilus modification protein PilV</fullName>
    </submittedName>
</protein>